<sequence length="422" mass="48183">MTYRITPQVYEKIKHYSKFPQTGVSLRQMVQFGQNPSQGTLFRASQFLADELPIRLAHRVKELEELPHSLSKMPSIIKVKNWYAQSFEDLINFPKLELPVKIKERLTAAVTEQNKLPDSVPNLHVNPAATGSLHPLIPLGHRYENEKECDAGEEEEYYANLDGFDWPPEIYTYNEKFTKLIENIKQRHDPVVTTMGKTACRISQGILEHKRFKNSDIIDLDAQKFLDRFYMSRIGIRMLIGQHVALNRSSARGDYVGIICTTTNIKETVQEAAENAKYICEAYYGIIRTPAVQLFCPRDLNFTYVPSHLSHMLFELLKNSLRAVVELLGDDADDYPRIKVIVAEGKEDITIKISDEGGGIPRSETPLVWTYMYTTAKRQNLDPSFNQKEFNAPMAGFGYGLPISRLYAKYFGGDLKLISMEG</sequence>
<reference evidence="10" key="1">
    <citation type="submission" date="2021-06" db="EMBL/GenBank/DDBJ databases">
        <authorList>
            <person name="Kallberg Y."/>
            <person name="Tangrot J."/>
            <person name="Rosling A."/>
        </authorList>
    </citation>
    <scope>NUCLEOTIDE SEQUENCE</scope>
    <source>
        <strain evidence="10">BR232B</strain>
    </source>
</reference>
<comment type="subcellular location">
    <subcellularLocation>
        <location evidence="8">Mitochondrion matrix</location>
    </subcellularLocation>
</comment>
<evidence type="ECO:0000256" key="4">
    <source>
        <dbReference type="ARBA" id="ARBA00022777"/>
    </source>
</evidence>
<comment type="similarity">
    <text evidence="1 8">Belongs to the PDK/BCKDK protein kinase family.</text>
</comment>
<keyword evidence="2 8" id="KW-0808">Transferase</keyword>
<evidence type="ECO:0000256" key="8">
    <source>
        <dbReference type="RuleBase" id="RU366032"/>
    </source>
</evidence>
<evidence type="ECO:0000256" key="7">
    <source>
        <dbReference type="ARBA" id="ARBA00048201"/>
    </source>
</evidence>
<dbReference type="Gene3D" id="3.30.565.10">
    <property type="entry name" value="Histidine kinase-like ATPase, C-terminal domain"/>
    <property type="match status" value="1"/>
</dbReference>
<dbReference type="InterPro" id="IPR005467">
    <property type="entry name" value="His_kinase_dom"/>
</dbReference>
<proteinExistence type="inferred from homology"/>
<dbReference type="Pfam" id="PF10436">
    <property type="entry name" value="BCDHK_Adom3"/>
    <property type="match status" value="1"/>
</dbReference>
<name>A0A9N9GS43_9GLOM</name>
<dbReference type="PANTHER" id="PTHR11947">
    <property type="entry name" value="PYRUVATE DEHYDROGENASE KINASE"/>
    <property type="match status" value="1"/>
</dbReference>
<dbReference type="CDD" id="cd16929">
    <property type="entry name" value="HATPase_PDK-like"/>
    <property type="match status" value="1"/>
</dbReference>
<evidence type="ECO:0000256" key="1">
    <source>
        <dbReference type="ARBA" id="ARBA00006155"/>
    </source>
</evidence>
<evidence type="ECO:0000256" key="2">
    <source>
        <dbReference type="ARBA" id="ARBA00022679"/>
    </source>
</evidence>
<dbReference type="OrthoDB" id="241648at2759"/>
<evidence type="ECO:0000313" key="10">
    <source>
        <dbReference type="EMBL" id="CAG8625838.1"/>
    </source>
</evidence>
<dbReference type="InterPro" id="IPR039028">
    <property type="entry name" value="BCKD/PDK"/>
</dbReference>
<keyword evidence="5 8" id="KW-0067">ATP-binding</keyword>
<accession>A0A9N9GS43</accession>
<evidence type="ECO:0000256" key="5">
    <source>
        <dbReference type="ARBA" id="ARBA00022840"/>
    </source>
</evidence>
<keyword evidence="11" id="KW-1185">Reference proteome</keyword>
<evidence type="ECO:0000313" key="11">
    <source>
        <dbReference type="Proteomes" id="UP000789739"/>
    </source>
</evidence>
<evidence type="ECO:0000259" key="9">
    <source>
        <dbReference type="PROSITE" id="PS50109"/>
    </source>
</evidence>
<dbReference type="InterPro" id="IPR036890">
    <property type="entry name" value="HATPase_C_sf"/>
</dbReference>
<dbReference type="SUPFAM" id="SSF55874">
    <property type="entry name" value="ATPase domain of HSP90 chaperone/DNA topoisomerase II/histidine kinase"/>
    <property type="match status" value="1"/>
</dbReference>
<dbReference type="EC" id="2.7.11.-" evidence="8"/>
<dbReference type="GO" id="GO:0004740">
    <property type="term" value="F:pyruvate dehydrogenase (acetyl-transferring) kinase activity"/>
    <property type="evidence" value="ECO:0007669"/>
    <property type="project" value="UniProtKB-EC"/>
</dbReference>
<keyword evidence="6 8" id="KW-0496">Mitochondrion</keyword>
<dbReference type="Proteomes" id="UP000789739">
    <property type="component" value="Unassembled WGS sequence"/>
</dbReference>
<dbReference type="EMBL" id="CAJVPI010001766">
    <property type="protein sequence ID" value="CAG8625838.1"/>
    <property type="molecule type" value="Genomic_DNA"/>
</dbReference>
<dbReference type="SUPFAM" id="SSF69012">
    <property type="entry name" value="alpha-ketoacid dehydrogenase kinase, N-terminal domain"/>
    <property type="match status" value="1"/>
</dbReference>
<evidence type="ECO:0000256" key="3">
    <source>
        <dbReference type="ARBA" id="ARBA00022741"/>
    </source>
</evidence>
<keyword evidence="4 8" id="KW-0418">Kinase</keyword>
<feature type="non-terminal residue" evidence="10">
    <location>
        <position position="422"/>
    </location>
</feature>
<gene>
    <name evidence="10" type="ORF">PBRASI_LOCUS8973</name>
</gene>
<dbReference type="PROSITE" id="PS50109">
    <property type="entry name" value="HIS_KIN"/>
    <property type="match status" value="1"/>
</dbReference>
<comment type="caution">
    <text evidence="10">The sequence shown here is derived from an EMBL/GenBank/DDBJ whole genome shotgun (WGS) entry which is preliminary data.</text>
</comment>
<dbReference type="Gene3D" id="1.20.140.20">
    <property type="entry name" value="Alpha-ketoacid/pyruvate dehydrogenase kinase, N-terminal domain"/>
    <property type="match status" value="1"/>
</dbReference>
<comment type="catalytic activity">
    <reaction evidence="7">
        <text>L-seryl-[pyruvate dehydrogenase E1 alpha subunit] + ATP = O-phospho-L-seryl-[pyruvate dehydrogenase E1 alpha subunit] + ADP + H(+)</text>
        <dbReference type="Rhea" id="RHEA:23052"/>
        <dbReference type="Rhea" id="RHEA-COMP:13689"/>
        <dbReference type="Rhea" id="RHEA-COMP:13690"/>
        <dbReference type="ChEBI" id="CHEBI:15378"/>
        <dbReference type="ChEBI" id="CHEBI:29999"/>
        <dbReference type="ChEBI" id="CHEBI:30616"/>
        <dbReference type="ChEBI" id="CHEBI:83421"/>
        <dbReference type="ChEBI" id="CHEBI:456216"/>
        <dbReference type="EC" id="2.7.11.2"/>
    </reaction>
</comment>
<feature type="domain" description="Histidine kinase" evidence="9">
    <location>
        <begin position="306"/>
        <end position="422"/>
    </location>
</feature>
<dbReference type="InterPro" id="IPR018955">
    <property type="entry name" value="BCDHK/PDK_N"/>
</dbReference>
<organism evidence="10 11">
    <name type="scientific">Paraglomus brasilianum</name>
    <dbReference type="NCBI Taxonomy" id="144538"/>
    <lineage>
        <taxon>Eukaryota</taxon>
        <taxon>Fungi</taxon>
        <taxon>Fungi incertae sedis</taxon>
        <taxon>Mucoromycota</taxon>
        <taxon>Glomeromycotina</taxon>
        <taxon>Glomeromycetes</taxon>
        <taxon>Paraglomerales</taxon>
        <taxon>Paraglomeraceae</taxon>
        <taxon>Paraglomus</taxon>
    </lineage>
</organism>
<protein>
    <recommendedName>
        <fullName evidence="8">Protein-serine/threonine kinase</fullName>
        <ecNumber evidence="8">2.7.11.-</ecNumber>
    </recommendedName>
</protein>
<dbReference type="GO" id="GO:0010906">
    <property type="term" value="P:regulation of glucose metabolic process"/>
    <property type="evidence" value="ECO:0007669"/>
    <property type="project" value="TreeGrafter"/>
</dbReference>
<evidence type="ECO:0000256" key="6">
    <source>
        <dbReference type="ARBA" id="ARBA00023128"/>
    </source>
</evidence>
<dbReference type="GO" id="GO:0005759">
    <property type="term" value="C:mitochondrial matrix"/>
    <property type="evidence" value="ECO:0007669"/>
    <property type="project" value="UniProtKB-SubCell"/>
</dbReference>
<dbReference type="InterPro" id="IPR036784">
    <property type="entry name" value="AK/P_DHK_N_sf"/>
</dbReference>
<dbReference type="AlphaFoldDB" id="A0A9N9GS43"/>
<dbReference type="Pfam" id="PF02518">
    <property type="entry name" value="HATPase_c"/>
    <property type="match status" value="1"/>
</dbReference>
<dbReference type="SMART" id="SM00387">
    <property type="entry name" value="HATPase_c"/>
    <property type="match status" value="1"/>
</dbReference>
<dbReference type="InterPro" id="IPR003594">
    <property type="entry name" value="HATPase_dom"/>
</dbReference>
<keyword evidence="3 8" id="KW-0547">Nucleotide-binding</keyword>
<dbReference type="GO" id="GO:0005524">
    <property type="term" value="F:ATP binding"/>
    <property type="evidence" value="ECO:0007669"/>
    <property type="project" value="UniProtKB-UniRule"/>
</dbReference>
<dbReference type="PANTHER" id="PTHR11947:SF3">
    <property type="entry name" value="[PYRUVATE DEHYDROGENASE (ACETYL-TRANSFERRING)] KINASE, MITOCHONDRIAL"/>
    <property type="match status" value="1"/>
</dbReference>